<evidence type="ECO:0000313" key="2">
    <source>
        <dbReference type="Proteomes" id="UP000198848"/>
    </source>
</evidence>
<keyword evidence="2" id="KW-1185">Reference proteome</keyword>
<dbReference type="InterPro" id="IPR004378">
    <property type="entry name" value="F420H2_quin_Rdtase"/>
</dbReference>
<dbReference type="EMBL" id="FNLC01000003">
    <property type="protein sequence ID" value="SDR31514.1"/>
    <property type="molecule type" value="Genomic_DNA"/>
</dbReference>
<dbReference type="Proteomes" id="UP000198848">
    <property type="component" value="Unassembled WGS sequence"/>
</dbReference>
<evidence type="ECO:0000313" key="1">
    <source>
        <dbReference type="EMBL" id="SDR31514.1"/>
    </source>
</evidence>
<dbReference type="GO" id="GO:0016491">
    <property type="term" value="F:oxidoreductase activity"/>
    <property type="evidence" value="ECO:0007669"/>
    <property type="project" value="InterPro"/>
</dbReference>
<dbReference type="AlphaFoldDB" id="A0A1H1I1E3"/>
<dbReference type="InterPro" id="IPR012349">
    <property type="entry name" value="Split_barrel_FMN-bd"/>
</dbReference>
<accession>A0A1H1I1E3</accession>
<proteinExistence type="predicted"/>
<sequence length="160" mass="17627">MALSPISSIVSRVSSSVATIAREFETRVANPVVRWLLRSPLHPLASFALVLVTYRGRRSGREYTIPVAYARDDGPLVAVTPKSETIWWTNFREPAACVVRLQGTREAAIGELVTDDAERAELLEVYAEQRRLLGRVLGLGDRDGDSSGDELAVVRFSLDS</sequence>
<name>A0A1H1I1E3_NATTX</name>
<gene>
    <name evidence="1" type="ORF">SAMN04489842_3231</name>
</gene>
<dbReference type="Pfam" id="PF04075">
    <property type="entry name" value="F420H2_quin_red"/>
    <property type="match status" value="1"/>
</dbReference>
<protein>
    <recommendedName>
        <fullName evidence="3">Deazaflavin-dependent oxidoreductase, nitroreductase family</fullName>
    </recommendedName>
</protein>
<dbReference type="Gene3D" id="2.30.110.10">
    <property type="entry name" value="Electron Transport, Fmn-binding Protein, Chain A"/>
    <property type="match status" value="1"/>
</dbReference>
<dbReference type="STRING" id="1095778.SAMN04489842_3231"/>
<reference evidence="2" key="1">
    <citation type="submission" date="2016-10" db="EMBL/GenBank/DDBJ databases">
        <authorList>
            <person name="Varghese N."/>
            <person name="Submissions S."/>
        </authorList>
    </citation>
    <scope>NUCLEOTIDE SEQUENCE [LARGE SCALE GENOMIC DNA]</scope>
    <source>
        <strain evidence="2">DSM 24767</strain>
    </source>
</reference>
<evidence type="ECO:0008006" key="3">
    <source>
        <dbReference type="Google" id="ProtNLM"/>
    </source>
</evidence>
<organism evidence="1 2">
    <name type="scientific">Natronobacterium texcoconense</name>
    <dbReference type="NCBI Taxonomy" id="1095778"/>
    <lineage>
        <taxon>Archaea</taxon>
        <taxon>Methanobacteriati</taxon>
        <taxon>Methanobacteriota</taxon>
        <taxon>Stenosarchaea group</taxon>
        <taxon>Halobacteria</taxon>
        <taxon>Halobacteriales</taxon>
        <taxon>Natrialbaceae</taxon>
        <taxon>Natronobacterium</taxon>
    </lineage>
</organism>